<feature type="non-terminal residue" evidence="1">
    <location>
        <position position="73"/>
    </location>
</feature>
<protein>
    <submittedName>
        <fullName evidence="1">Uncharacterized protein</fullName>
    </submittedName>
</protein>
<organism evidence="1 2">
    <name type="scientific">Cotesia congregata</name>
    <name type="common">Parasitoid wasp</name>
    <name type="synonym">Apanteles congregatus</name>
    <dbReference type="NCBI Taxonomy" id="51543"/>
    <lineage>
        <taxon>Eukaryota</taxon>
        <taxon>Metazoa</taxon>
        <taxon>Ecdysozoa</taxon>
        <taxon>Arthropoda</taxon>
        <taxon>Hexapoda</taxon>
        <taxon>Insecta</taxon>
        <taxon>Pterygota</taxon>
        <taxon>Neoptera</taxon>
        <taxon>Endopterygota</taxon>
        <taxon>Hymenoptera</taxon>
        <taxon>Apocrita</taxon>
        <taxon>Ichneumonoidea</taxon>
        <taxon>Braconidae</taxon>
        <taxon>Microgastrinae</taxon>
        <taxon>Cotesia</taxon>
    </lineage>
</organism>
<proteinExistence type="predicted"/>
<comment type="caution">
    <text evidence="1">The sequence shown here is derived from an EMBL/GenBank/DDBJ whole genome shotgun (WGS) entry which is preliminary data.</text>
</comment>
<accession>A0A8J2HB53</accession>
<keyword evidence="2" id="KW-1185">Reference proteome</keyword>
<dbReference type="EMBL" id="CAJNRD030001120">
    <property type="protein sequence ID" value="CAG5092264.1"/>
    <property type="molecule type" value="Genomic_DNA"/>
</dbReference>
<reference evidence="1" key="1">
    <citation type="submission" date="2021-04" db="EMBL/GenBank/DDBJ databases">
        <authorList>
            <person name="Chebbi M.A.C M."/>
        </authorList>
    </citation>
    <scope>NUCLEOTIDE SEQUENCE</scope>
</reference>
<feature type="non-terminal residue" evidence="1">
    <location>
        <position position="1"/>
    </location>
</feature>
<dbReference type="Proteomes" id="UP000786811">
    <property type="component" value="Unassembled WGS sequence"/>
</dbReference>
<name>A0A8J2HB53_COTCN</name>
<gene>
    <name evidence="1" type="ORF">HICCMSTLAB_LOCUS6006</name>
</gene>
<sequence>YQTAIPSPNTAQFLVLTPEAQHRSISHRRQKQETSDCDRDRRALLRTPACLFVVRDPVTVLVLKYPATEPIAV</sequence>
<dbReference type="AlphaFoldDB" id="A0A8J2HB53"/>
<evidence type="ECO:0000313" key="1">
    <source>
        <dbReference type="EMBL" id="CAG5092264.1"/>
    </source>
</evidence>
<evidence type="ECO:0000313" key="2">
    <source>
        <dbReference type="Proteomes" id="UP000786811"/>
    </source>
</evidence>